<feature type="transmembrane region" description="Helical" evidence="1">
    <location>
        <begin position="54"/>
        <end position="83"/>
    </location>
</feature>
<keyword evidence="1" id="KW-1133">Transmembrane helix</keyword>
<accession>A0ABP9VHB7</accession>
<reference evidence="2 3" key="1">
    <citation type="submission" date="2024-02" db="EMBL/GenBank/DDBJ databases">
        <title>Rhodopirellula caenicola NBRC 110016.</title>
        <authorList>
            <person name="Ichikawa N."/>
            <person name="Katano-Makiyama Y."/>
            <person name="Hidaka K."/>
        </authorList>
    </citation>
    <scope>NUCLEOTIDE SEQUENCE [LARGE SCALE GENOMIC DNA]</scope>
    <source>
        <strain evidence="2 3">NBRC 110016</strain>
    </source>
</reference>
<proteinExistence type="predicted"/>
<comment type="caution">
    <text evidence="2">The sequence shown here is derived from an EMBL/GenBank/DDBJ whole genome shotgun (WGS) entry which is preliminary data.</text>
</comment>
<gene>
    <name evidence="2" type="ORF">Rcae01_00053</name>
</gene>
<evidence type="ECO:0000256" key="1">
    <source>
        <dbReference type="SAM" id="Phobius"/>
    </source>
</evidence>
<feature type="transmembrane region" description="Helical" evidence="1">
    <location>
        <begin position="24"/>
        <end position="42"/>
    </location>
</feature>
<keyword evidence="3" id="KW-1185">Reference proteome</keyword>
<organism evidence="2 3">
    <name type="scientific">Novipirellula caenicola</name>
    <dbReference type="NCBI Taxonomy" id="1536901"/>
    <lineage>
        <taxon>Bacteria</taxon>
        <taxon>Pseudomonadati</taxon>
        <taxon>Planctomycetota</taxon>
        <taxon>Planctomycetia</taxon>
        <taxon>Pirellulales</taxon>
        <taxon>Pirellulaceae</taxon>
        <taxon>Novipirellula</taxon>
    </lineage>
</organism>
<evidence type="ECO:0000313" key="2">
    <source>
        <dbReference type="EMBL" id="GAA5504614.1"/>
    </source>
</evidence>
<name>A0ABP9VHB7_9BACT</name>
<protein>
    <recommendedName>
        <fullName evidence="4">DUF4190 domain-containing protein</fullName>
    </recommendedName>
</protein>
<evidence type="ECO:0008006" key="4">
    <source>
        <dbReference type="Google" id="ProtNLM"/>
    </source>
</evidence>
<dbReference type="Proteomes" id="UP001416858">
    <property type="component" value="Unassembled WGS sequence"/>
</dbReference>
<keyword evidence="1" id="KW-0812">Transmembrane</keyword>
<dbReference type="EMBL" id="BAABRO010000001">
    <property type="protein sequence ID" value="GAA5504614.1"/>
    <property type="molecule type" value="Genomic_DNA"/>
</dbReference>
<evidence type="ECO:0000313" key="3">
    <source>
        <dbReference type="Proteomes" id="UP001416858"/>
    </source>
</evidence>
<keyword evidence="1" id="KW-0472">Membrane</keyword>
<sequence>MLITICTLIAGSLALRNWLSTVPIFIAIAIVFTVANVALGYKSGRSIKHKRHRVFAALGISCAIGLLLGPLGVIILCVPSVLFANRNAAPNGG</sequence>